<reference evidence="1" key="1">
    <citation type="journal article" date="2021" name="Cell">
        <title>Tracing the genetic footprints of vertebrate landing in non-teleost ray-finned fishes.</title>
        <authorList>
            <person name="Bi X."/>
            <person name="Wang K."/>
            <person name="Yang L."/>
            <person name="Pan H."/>
            <person name="Jiang H."/>
            <person name="Wei Q."/>
            <person name="Fang M."/>
            <person name="Yu H."/>
            <person name="Zhu C."/>
            <person name="Cai Y."/>
            <person name="He Y."/>
            <person name="Gan X."/>
            <person name="Zeng H."/>
            <person name="Yu D."/>
            <person name="Zhu Y."/>
            <person name="Jiang H."/>
            <person name="Qiu Q."/>
            <person name="Yang H."/>
            <person name="Zhang Y.E."/>
            <person name="Wang W."/>
            <person name="Zhu M."/>
            <person name="He S."/>
            <person name="Zhang G."/>
        </authorList>
    </citation>
    <scope>NUCLEOTIDE SEQUENCE</scope>
    <source>
        <strain evidence="1">Pddl_001</strain>
    </source>
</reference>
<sequence>QPLNQKQAMVRRQSVINLENFKRQYARRRWKLSISIVSFCNHLTRMMKKDYIKKQDDMVSTIYMHYLYICGFSWEYT</sequence>
<feature type="non-terminal residue" evidence="1">
    <location>
        <position position="1"/>
    </location>
</feature>
<keyword evidence="1" id="KW-0808">Transferase</keyword>
<evidence type="ECO:0000313" key="1">
    <source>
        <dbReference type="EMBL" id="MBN3284607.1"/>
    </source>
</evidence>
<dbReference type="Gene3D" id="1.20.5.460">
    <property type="entry name" value="Single helix bin"/>
    <property type="match status" value="1"/>
</dbReference>
<keyword evidence="1" id="KW-0418">Kinase</keyword>
<protein>
    <submittedName>
        <fullName evidence="1">DAPK2 kinase</fullName>
    </submittedName>
</protein>
<dbReference type="Proteomes" id="UP001166093">
    <property type="component" value="Unassembled WGS sequence"/>
</dbReference>
<dbReference type="EMBL" id="JAAWVQ010138009">
    <property type="protein sequence ID" value="MBN3284607.1"/>
    <property type="molecule type" value="Genomic_DNA"/>
</dbReference>
<feature type="non-terminal residue" evidence="1">
    <location>
        <position position="77"/>
    </location>
</feature>
<gene>
    <name evidence="1" type="primary">Dapk2_1</name>
    <name evidence="1" type="ORF">GTO93_0014718</name>
</gene>
<comment type="caution">
    <text evidence="1">The sequence shown here is derived from an EMBL/GenBank/DDBJ whole genome shotgun (WGS) entry which is preliminary data.</text>
</comment>
<organism evidence="1 2">
    <name type="scientific">Polyodon spathula</name>
    <name type="common">North American paddlefish</name>
    <name type="synonym">Squalus spathula</name>
    <dbReference type="NCBI Taxonomy" id="7913"/>
    <lineage>
        <taxon>Eukaryota</taxon>
        <taxon>Metazoa</taxon>
        <taxon>Chordata</taxon>
        <taxon>Craniata</taxon>
        <taxon>Vertebrata</taxon>
        <taxon>Euteleostomi</taxon>
        <taxon>Actinopterygii</taxon>
        <taxon>Chondrostei</taxon>
        <taxon>Acipenseriformes</taxon>
        <taxon>Polyodontidae</taxon>
        <taxon>Polyodon</taxon>
    </lineage>
</organism>
<evidence type="ECO:0000313" key="2">
    <source>
        <dbReference type="Proteomes" id="UP001166093"/>
    </source>
</evidence>
<accession>A0ABS2YDB5</accession>
<keyword evidence="2" id="KW-1185">Reference proteome</keyword>
<dbReference type="GO" id="GO:0016301">
    <property type="term" value="F:kinase activity"/>
    <property type="evidence" value="ECO:0007669"/>
    <property type="project" value="UniProtKB-KW"/>
</dbReference>
<name>A0ABS2YDB5_POLSP</name>
<proteinExistence type="predicted"/>